<organism evidence="1 2">
    <name type="scientific">Coccidioides immitis H538.4</name>
    <dbReference type="NCBI Taxonomy" id="396776"/>
    <lineage>
        <taxon>Eukaryota</taxon>
        <taxon>Fungi</taxon>
        <taxon>Dikarya</taxon>
        <taxon>Ascomycota</taxon>
        <taxon>Pezizomycotina</taxon>
        <taxon>Eurotiomycetes</taxon>
        <taxon>Eurotiomycetidae</taxon>
        <taxon>Onygenales</taxon>
        <taxon>Onygenaceae</taxon>
        <taxon>Coccidioides</taxon>
    </lineage>
</organism>
<protein>
    <submittedName>
        <fullName evidence="1">Uncharacterized protein</fullName>
    </submittedName>
</protein>
<sequence length="110" mass="12771">MQEEFLRRVELDRFSSVAFKEATHKSEDSEEEDDLLFDVDDGDTNDRMLCLKIMQDHHQLLHDLGLSKLIFLRRCPNSPGNCLLNAGQYKKNVQVRVKQIINKKQIKGAI</sequence>
<gene>
    <name evidence="1" type="ORF">CIHG_05560</name>
</gene>
<reference evidence="2" key="1">
    <citation type="journal article" date="2010" name="Genome Res.">
        <title>Population genomic sequencing of Coccidioides fungi reveals recent hybridization and transposon control.</title>
        <authorList>
            <person name="Neafsey D.E."/>
            <person name="Barker B.M."/>
            <person name="Sharpton T.J."/>
            <person name="Stajich J.E."/>
            <person name="Park D.J."/>
            <person name="Whiston E."/>
            <person name="Hung C.-Y."/>
            <person name="McMahan C."/>
            <person name="White J."/>
            <person name="Sykes S."/>
            <person name="Heiman D."/>
            <person name="Young S."/>
            <person name="Zeng Q."/>
            <person name="Abouelleil A."/>
            <person name="Aftuck L."/>
            <person name="Bessette D."/>
            <person name="Brown A."/>
            <person name="FitzGerald M."/>
            <person name="Lui A."/>
            <person name="Macdonald J.P."/>
            <person name="Priest M."/>
            <person name="Orbach M.J."/>
            <person name="Galgiani J.N."/>
            <person name="Kirkland T.N."/>
            <person name="Cole G.T."/>
            <person name="Birren B.W."/>
            <person name="Henn M.R."/>
            <person name="Taylor J.W."/>
            <person name="Rounsley S.D."/>
        </authorList>
    </citation>
    <scope>NUCLEOTIDE SEQUENCE [LARGE SCALE GENOMIC DNA]</scope>
    <source>
        <strain evidence="2">H538.4</strain>
    </source>
</reference>
<evidence type="ECO:0000313" key="1">
    <source>
        <dbReference type="EMBL" id="KMU87791.1"/>
    </source>
</evidence>
<dbReference type="EMBL" id="DS017000">
    <property type="protein sequence ID" value="KMU87791.1"/>
    <property type="molecule type" value="Genomic_DNA"/>
</dbReference>
<proteinExistence type="predicted"/>
<evidence type="ECO:0000313" key="2">
    <source>
        <dbReference type="Proteomes" id="UP000054563"/>
    </source>
</evidence>
<accession>A0A0J8RT90</accession>
<dbReference type="Proteomes" id="UP000054563">
    <property type="component" value="Unassembled WGS sequence"/>
</dbReference>
<dbReference type="AlphaFoldDB" id="A0A0J8RT90"/>
<name>A0A0J8RT90_COCIT</name>
<dbReference type="VEuPathDB" id="FungiDB:CIHG_05560"/>